<evidence type="ECO:0000313" key="3">
    <source>
        <dbReference type="Proteomes" id="UP000265520"/>
    </source>
</evidence>
<dbReference type="InterPro" id="IPR013103">
    <property type="entry name" value="RVT_2"/>
</dbReference>
<accession>A0A392Q3X8</accession>
<sequence length="218" mass="24996">LNGYLHEEVYVEQPKGFIDPFQPSHVYKLKKALYGLKQAPRAWYERLTEYLVTNGYRKGGNDKTLFIREEEGKLLIAQIYVDDIVFGGMAGHMVKHFVQQMQTEFEMSMVGELTYFLGMQIKQMEDTTFLSQSKYTKNMVKKFGLDNAGHKRTPAPTHLKLSKDEHGVSVDQSMYRSMIGSLLYLTASRPDIAYAVGVCARYQVDPKASHLIQVKRIL</sequence>
<dbReference type="PANTHER" id="PTHR11439">
    <property type="entry name" value="GAG-POL-RELATED RETROTRANSPOSON"/>
    <property type="match status" value="1"/>
</dbReference>
<evidence type="ECO:0000259" key="1">
    <source>
        <dbReference type="Pfam" id="PF07727"/>
    </source>
</evidence>
<organism evidence="2 3">
    <name type="scientific">Trifolium medium</name>
    <dbReference type="NCBI Taxonomy" id="97028"/>
    <lineage>
        <taxon>Eukaryota</taxon>
        <taxon>Viridiplantae</taxon>
        <taxon>Streptophyta</taxon>
        <taxon>Embryophyta</taxon>
        <taxon>Tracheophyta</taxon>
        <taxon>Spermatophyta</taxon>
        <taxon>Magnoliopsida</taxon>
        <taxon>eudicotyledons</taxon>
        <taxon>Gunneridae</taxon>
        <taxon>Pentapetalae</taxon>
        <taxon>rosids</taxon>
        <taxon>fabids</taxon>
        <taxon>Fabales</taxon>
        <taxon>Fabaceae</taxon>
        <taxon>Papilionoideae</taxon>
        <taxon>50 kb inversion clade</taxon>
        <taxon>NPAAA clade</taxon>
        <taxon>Hologalegina</taxon>
        <taxon>IRL clade</taxon>
        <taxon>Trifolieae</taxon>
        <taxon>Trifolium</taxon>
    </lineage>
</organism>
<name>A0A392Q3X8_9FABA</name>
<dbReference type="InterPro" id="IPR043502">
    <property type="entry name" value="DNA/RNA_pol_sf"/>
</dbReference>
<comment type="caution">
    <text evidence="2">The sequence shown here is derived from an EMBL/GenBank/DDBJ whole genome shotgun (WGS) entry which is preliminary data.</text>
</comment>
<reference evidence="2 3" key="1">
    <citation type="journal article" date="2018" name="Front. Plant Sci.">
        <title>Red Clover (Trifolium pratense) and Zigzag Clover (T. medium) - A Picture of Genomic Similarities and Differences.</title>
        <authorList>
            <person name="Dluhosova J."/>
            <person name="Istvanek J."/>
            <person name="Nedelnik J."/>
            <person name="Repkova J."/>
        </authorList>
    </citation>
    <scope>NUCLEOTIDE SEQUENCE [LARGE SCALE GENOMIC DNA]</scope>
    <source>
        <strain evidence="3">cv. 10/8</strain>
        <tissue evidence="2">Leaf</tissue>
    </source>
</reference>
<feature type="domain" description="Reverse transcriptase Ty1/copia-type" evidence="1">
    <location>
        <begin position="1"/>
        <end position="154"/>
    </location>
</feature>
<dbReference type="SUPFAM" id="SSF56672">
    <property type="entry name" value="DNA/RNA polymerases"/>
    <property type="match status" value="1"/>
</dbReference>
<protein>
    <submittedName>
        <fullName evidence="2">Gag-pol polyprotein</fullName>
    </submittedName>
</protein>
<proteinExistence type="predicted"/>
<dbReference type="Pfam" id="PF07727">
    <property type="entry name" value="RVT_2"/>
    <property type="match status" value="1"/>
</dbReference>
<dbReference type="PANTHER" id="PTHR11439:SF486">
    <property type="entry name" value="RLK (RECEPTOR-LIKE KINASE) PROTEIN, PUTATIVE-RELATED"/>
    <property type="match status" value="1"/>
</dbReference>
<dbReference type="AlphaFoldDB" id="A0A392Q3X8"/>
<dbReference type="EMBL" id="LXQA010111044">
    <property type="protein sequence ID" value="MCI18617.1"/>
    <property type="molecule type" value="Genomic_DNA"/>
</dbReference>
<keyword evidence="3" id="KW-1185">Reference proteome</keyword>
<evidence type="ECO:0000313" key="2">
    <source>
        <dbReference type="EMBL" id="MCI18617.1"/>
    </source>
</evidence>
<feature type="non-terminal residue" evidence="2">
    <location>
        <position position="218"/>
    </location>
</feature>
<feature type="non-terminal residue" evidence="2">
    <location>
        <position position="1"/>
    </location>
</feature>
<dbReference type="Proteomes" id="UP000265520">
    <property type="component" value="Unassembled WGS sequence"/>
</dbReference>